<evidence type="ECO:0008006" key="3">
    <source>
        <dbReference type="Google" id="ProtNLM"/>
    </source>
</evidence>
<accession>A0A8J3MSN8</accession>
<reference evidence="1" key="1">
    <citation type="submission" date="2020-10" db="EMBL/GenBank/DDBJ databases">
        <title>Taxonomic study of unclassified bacteria belonging to the class Ktedonobacteria.</title>
        <authorList>
            <person name="Yabe S."/>
            <person name="Wang C.M."/>
            <person name="Zheng Y."/>
            <person name="Sakai Y."/>
            <person name="Cavaletti L."/>
            <person name="Monciardini P."/>
            <person name="Donadio S."/>
        </authorList>
    </citation>
    <scope>NUCLEOTIDE SEQUENCE</scope>
    <source>
        <strain evidence="1">SOSP1-1</strain>
    </source>
</reference>
<protein>
    <recommendedName>
        <fullName evidence="3">N-acetyltransferase domain-containing protein</fullName>
    </recommendedName>
</protein>
<dbReference type="AlphaFoldDB" id="A0A8J3MSN8"/>
<dbReference type="InterPro" id="IPR016181">
    <property type="entry name" value="Acyl_CoA_acyltransferase"/>
</dbReference>
<dbReference type="Gene3D" id="3.40.630.30">
    <property type="match status" value="2"/>
</dbReference>
<organism evidence="1 2">
    <name type="scientific">Ktedonospora formicarum</name>
    <dbReference type="NCBI Taxonomy" id="2778364"/>
    <lineage>
        <taxon>Bacteria</taxon>
        <taxon>Bacillati</taxon>
        <taxon>Chloroflexota</taxon>
        <taxon>Ktedonobacteria</taxon>
        <taxon>Ktedonobacterales</taxon>
        <taxon>Ktedonobacteraceae</taxon>
        <taxon>Ktedonospora</taxon>
    </lineage>
</organism>
<sequence>MSTAINRSFRHDLGAGLVLRWSTAADIERIATFHGLVHRERADEPPNLNYMNSVRALMSGDNPLMGPDDFGIVEDTSKEGTPVIACACWWRHTWTYEGISFGVGRPELVATDPAYRNRGLIRTLFEMLHARSVADGDMVQAITGISYFYRQFGYEYALELEDRRATPLALIPEAKLGEPEPIALREATASDIPELIELYKQRQESGIVAESPTYEQWLYEIETWKRHPELGHTINFQMIVDDKGETVGMIAFDAKRRGNPTDLWYVWLLELREGVNKLKVMPSILRALRTYALSLKPARSDYPPLQEICFALGTIHPVHEILGEALDYPKEPPYAWYLRVKDLPAFLMHIAPALEARLAASPVAGYTGDLKLNFYRGGLRMIFERGHLTGVENWRVPLHNSDESAAFPPLTFLPVLFGHRSIEALRQIFPDVWVSNEARIVLKALFPTRPSFVFGWN</sequence>
<dbReference type="EMBL" id="BNJF01000002">
    <property type="protein sequence ID" value="GHO46315.1"/>
    <property type="molecule type" value="Genomic_DNA"/>
</dbReference>
<dbReference type="SUPFAM" id="SSF55729">
    <property type="entry name" value="Acyl-CoA N-acyltransferases (Nat)"/>
    <property type="match status" value="1"/>
</dbReference>
<gene>
    <name evidence="1" type="ORF">KSX_44780</name>
</gene>
<evidence type="ECO:0000313" key="2">
    <source>
        <dbReference type="Proteomes" id="UP000612362"/>
    </source>
</evidence>
<dbReference type="RefSeq" id="WP_220195699.1">
    <property type="nucleotide sequence ID" value="NZ_BNJF01000002.1"/>
</dbReference>
<proteinExistence type="predicted"/>
<name>A0A8J3MSN8_9CHLR</name>
<dbReference type="Pfam" id="PF13527">
    <property type="entry name" value="Acetyltransf_9"/>
    <property type="match status" value="1"/>
</dbReference>
<evidence type="ECO:0000313" key="1">
    <source>
        <dbReference type="EMBL" id="GHO46315.1"/>
    </source>
</evidence>
<dbReference type="Proteomes" id="UP000612362">
    <property type="component" value="Unassembled WGS sequence"/>
</dbReference>
<keyword evidence="2" id="KW-1185">Reference proteome</keyword>
<comment type="caution">
    <text evidence="1">The sequence shown here is derived from an EMBL/GenBank/DDBJ whole genome shotgun (WGS) entry which is preliminary data.</text>
</comment>